<dbReference type="InterPro" id="IPR000794">
    <property type="entry name" value="Beta-ketoacyl_synthase"/>
</dbReference>
<dbReference type="SUPFAM" id="SSF53901">
    <property type="entry name" value="Thiolase-like"/>
    <property type="match status" value="2"/>
</dbReference>
<evidence type="ECO:0000313" key="19">
    <source>
        <dbReference type="EMBL" id="RPE09484.1"/>
    </source>
</evidence>
<keyword evidence="10" id="KW-0275">Fatty acid biosynthesis</keyword>
<evidence type="ECO:0000256" key="7">
    <source>
        <dbReference type="ARBA" id="ARBA00022679"/>
    </source>
</evidence>
<comment type="catalytic activity">
    <reaction evidence="15">
        <text>(3Z)-decenoyl-[ACP] + malonyl-[ACP] + H(+) = 3-oxo-(5Z)-dodecenoyl-[ACP] + holo-[ACP] + CO2</text>
        <dbReference type="Rhea" id="RHEA:54940"/>
        <dbReference type="Rhea" id="RHEA-COMP:9623"/>
        <dbReference type="Rhea" id="RHEA-COMP:9685"/>
        <dbReference type="Rhea" id="RHEA-COMP:9927"/>
        <dbReference type="Rhea" id="RHEA-COMP:14042"/>
        <dbReference type="ChEBI" id="CHEBI:15378"/>
        <dbReference type="ChEBI" id="CHEBI:16526"/>
        <dbReference type="ChEBI" id="CHEBI:64479"/>
        <dbReference type="ChEBI" id="CHEBI:78449"/>
        <dbReference type="ChEBI" id="CHEBI:78798"/>
        <dbReference type="ChEBI" id="CHEBI:138410"/>
    </reaction>
    <physiologicalReaction direction="left-to-right" evidence="15">
        <dbReference type="Rhea" id="RHEA:54941"/>
    </physiologicalReaction>
</comment>
<comment type="catalytic activity">
    <reaction evidence="16">
        <text>a fatty acyl-[ACP] + malonyl-[ACP] + H(+) = a 3-oxoacyl-[ACP] + holo-[ACP] + CO2</text>
        <dbReference type="Rhea" id="RHEA:22836"/>
        <dbReference type="Rhea" id="RHEA-COMP:9623"/>
        <dbReference type="Rhea" id="RHEA-COMP:9685"/>
        <dbReference type="Rhea" id="RHEA-COMP:9916"/>
        <dbReference type="Rhea" id="RHEA-COMP:14125"/>
        <dbReference type="ChEBI" id="CHEBI:15378"/>
        <dbReference type="ChEBI" id="CHEBI:16526"/>
        <dbReference type="ChEBI" id="CHEBI:64479"/>
        <dbReference type="ChEBI" id="CHEBI:78449"/>
        <dbReference type="ChEBI" id="CHEBI:78776"/>
        <dbReference type="ChEBI" id="CHEBI:138651"/>
        <dbReference type="EC" id="2.3.1.41"/>
    </reaction>
    <physiologicalReaction direction="left-to-right" evidence="16">
        <dbReference type="Rhea" id="RHEA:22837"/>
    </physiologicalReaction>
</comment>
<accession>A0A3N4QCK2</accession>
<dbReference type="PANTHER" id="PTHR11712">
    <property type="entry name" value="POLYKETIDE SYNTHASE-RELATED"/>
    <property type="match status" value="1"/>
</dbReference>
<dbReference type="InterPro" id="IPR020841">
    <property type="entry name" value="PKS_Beta-ketoAc_synthase_dom"/>
</dbReference>
<organism evidence="19 20">
    <name type="scientific">Chitinophaga lutea</name>
    <dbReference type="NCBI Taxonomy" id="2488634"/>
    <lineage>
        <taxon>Bacteria</taxon>
        <taxon>Pseudomonadati</taxon>
        <taxon>Bacteroidota</taxon>
        <taxon>Chitinophagia</taxon>
        <taxon>Chitinophagales</taxon>
        <taxon>Chitinophagaceae</taxon>
        <taxon>Chitinophaga</taxon>
    </lineage>
</organism>
<keyword evidence="11" id="KW-0012">Acyltransferase</keyword>
<evidence type="ECO:0000256" key="8">
    <source>
        <dbReference type="ARBA" id="ARBA00022832"/>
    </source>
</evidence>
<dbReference type="CDD" id="cd00834">
    <property type="entry name" value="KAS_I_II"/>
    <property type="match status" value="1"/>
</dbReference>
<evidence type="ECO:0000256" key="16">
    <source>
        <dbReference type="ARBA" id="ARBA00048506"/>
    </source>
</evidence>
<dbReference type="GO" id="GO:0004315">
    <property type="term" value="F:3-oxoacyl-[acyl-carrier-protein] synthase activity"/>
    <property type="evidence" value="ECO:0007669"/>
    <property type="project" value="UniProtKB-EC"/>
</dbReference>
<evidence type="ECO:0000256" key="5">
    <source>
        <dbReference type="ARBA" id="ARBA00022490"/>
    </source>
</evidence>
<evidence type="ECO:0000256" key="14">
    <source>
        <dbReference type="ARBA" id="ARBA00042143"/>
    </source>
</evidence>
<dbReference type="Proteomes" id="UP000278351">
    <property type="component" value="Unassembled WGS sequence"/>
</dbReference>
<comment type="subunit">
    <text evidence="3">Homodimer.</text>
</comment>
<evidence type="ECO:0000256" key="11">
    <source>
        <dbReference type="ARBA" id="ARBA00023315"/>
    </source>
</evidence>
<dbReference type="Pfam" id="PF02801">
    <property type="entry name" value="Ketoacyl-synt_C"/>
    <property type="match status" value="1"/>
</dbReference>
<keyword evidence="6" id="KW-0444">Lipid biosynthesis</keyword>
<sequence>MNRVVITGIGIYSCIGKDLEEVRESLFRGRSGIVLDAERKDFGYRSGLTGALPRPELKGLLDRRARLMMPEQAEYAYMSTREALANAKMDQDYLDSREVGLLFGNDSSAKPTIEATDIIREKHDTMLVGSGSVFQTMNSTVNMNLATIFKLKGVNFSVSAACASGSHAIGLGYMFIRNGLQDAVICGGAQEVNKYAMGNFDAIAAFSVRENEPAKASRPFDRDRDGLVPSGGAATVILESLESAQRRGAPILGEVLGYGFSSNGAHISNPSVEGPMRSLEMALRESGLQAKDIGYINAHATSTPAGDASEARAIDAVFGSSHTPVSSTKSMTGHECWMAGASEIVYSMLMMQHDFIAPNINFENPDEDSAKLNIVTNTINKNFNIFLSNSFGFGGTNSSLVVRKWQ</sequence>
<dbReference type="GO" id="GO:0005829">
    <property type="term" value="C:cytosol"/>
    <property type="evidence" value="ECO:0007669"/>
    <property type="project" value="TreeGrafter"/>
</dbReference>
<reference evidence="19 20" key="1">
    <citation type="submission" date="2018-11" db="EMBL/GenBank/DDBJ databases">
        <title>Chitinophaga lutea sp.nov., isolate from arsenic contaminated soil.</title>
        <authorList>
            <person name="Zong Y."/>
        </authorList>
    </citation>
    <scope>NUCLEOTIDE SEQUENCE [LARGE SCALE GENOMIC DNA]</scope>
    <source>
        <strain evidence="19 20">ZY74</strain>
    </source>
</reference>
<dbReference type="Pfam" id="PF00109">
    <property type="entry name" value="ketoacyl-synt"/>
    <property type="match status" value="1"/>
</dbReference>
<evidence type="ECO:0000259" key="18">
    <source>
        <dbReference type="PROSITE" id="PS52004"/>
    </source>
</evidence>
<evidence type="ECO:0000256" key="1">
    <source>
        <dbReference type="ARBA" id="ARBA00004496"/>
    </source>
</evidence>
<dbReference type="RefSeq" id="WP_123848476.1">
    <property type="nucleotide sequence ID" value="NZ_RPDH01000002.1"/>
</dbReference>
<evidence type="ECO:0000256" key="9">
    <source>
        <dbReference type="ARBA" id="ARBA00023098"/>
    </source>
</evidence>
<evidence type="ECO:0000256" key="17">
    <source>
        <dbReference type="RuleBase" id="RU003694"/>
    </source>
</evidence>
<keyword evidence="20" id="KW-1185">Reference proteome</keyword>
<dbReference type="AlphaFoldDB" id="A0A3N4QCK2"/>
<dbReference type="PROSITE" id="PS00098">
    <property type="entry name" value="THIOLASE_1"/>
    <property type="match status" value="1"/>
</dbReference>
<evidence type="ECO:0000256" key="2">
    <source>
        <dbReference type="ARBA" id="ARBA00008467"/>
    </source>
</evidence>
<evidence type="ECO:0000256" key="10">
    <source>
        <dbReference type="ARBA" id="ARBA00023160"/>
    </source>
</evidence>
<keyword evidence="9" id="KW-0443">Lipid metabolism</keyword>
<comment type="subcellular location">
    <subcellularLocation>
        <location evidence="1">Cytoplasm</location>
    </subcellularLocation>
</comment>
<evidence type="ECO:0000256" key="15">
    <source>
        <dbReference type="ARBA" id="ARBA00048121"/>
    </source>
</evidence>
<gene>
    <name evidence="19" type="ORF">EGT74_21055</name>
</gene>
<dbReference type="PROSITE" id="PS52004">
    <property type="entry name" value="KS3_2"/>
    <property type="match status" value="1"/>
</dbReference>
<dbReference type="EC" id="2.3.1.41" evidence="4"/>
<dbReference type="InterPro" id="IPR018201">
    <property type="entry name" value="Ketoacyl_synth_AS"/>
</dbReference>
<feature type="domain" description="Ketosynthase family 3 (KS3)" evidence="18">
    <location>
        <begin position="1"/>
        <end position="404"/>
    </location>
</feature>
<dbReference type="InterPro" id="IPR020615">
    <property type="entry name" value="Thiolase_acyl_enz_int_AS"/>
</dbReference>
<evidence type="ECO:0000256" key="6">
    <source>
        <dbReference type="ARBA" id="ARBA00022516"/>
    </source>
</evidence>
<dbReference type="PROSITE" id="PS00606">
    <property type="entry name" value="KS3_1"/>
    <property type="match status" value="1"/>
</dbReference>
<dbReference type="GO" id="GO:0006633">
    <property type="term" value="P:fatty acid biosynthetic process"/>
    <property type="evidence" value="ECO:0007669"/>
    <property type="project" value="UniProtKB-KW"/>
</dbReference>
<dbReference type="EMBL" id="RPDH01000002">
    <property type="protein sequence ID" value="RPE09484.1"/>
    <property type="molecule type" value="Genomic_DNA"/>
</dbReference>
<evidence type="ECO:0000256" key="3">
    <source>
        <dbReference type="ARBA" id="ARBA00011738"/>
    </source>
</evidence>
<dbReference type="SMART" id="SM00825">
    <property type="entry name" value="PKS_KS"/>
    <property type="match status" value="1"/>
</dbReference>
<dbReference type="InterPro" id="IPR016039">
    <property type="entry name" value="Thiolase-like"/>
</dbReference>
<evidence type="ECO:0000313" key="20">
    <source>
        <dbReference type="Proteomes" id="UP000278351"/>
    </source>
</evidence>
<keyword evidence="5" id="KW-0963">Cytoplasm</keyword>
<dbReference type="OrthoDB" id="9808669at2"/>
<evidence type="ECO:0000256" key="12">
    <source>
        <dbReference type="ARBA" id="ARBA00039450"/>
    </source>
</evidence>
<keyword evidence="7 17" id="KW-0808">Transferase</keyword>
<comment type="similarity">
    <text evidence="2 17">Belongs to the thiolase-like superfamily. Beta-ketoacyl-ACP synthases family.</text>
</comment>
<dbReference type="PANTHER" id="PTHR11712:SF306">
    <property type="entry name" value="3-OXOACYL-[ACYL-CARRIER-PROTEIN] SYNTHASE 1"/>
    <property type="match status" value="1"/>
</dbReference>
<keyword evidence="8" id="KW-0276">Fatty acid metabolism</keyword>
<dbReference type="InterPro" id="IPR014031">
    <property type="entry name" value="Ketoacyl_synth_C"/>
</dbReference>
<evidence type="ECO:0000256" key="13">
    <source>
        <dbReference type="ARBA" id="ARBA00041620"/>
    </source>
</evidence>
<name>A0A3N4QCK2_9BACT</name>
<dbReference type="Gene3D" id="3.40.47.10">
    <property type="match status" value="1"/>
</dbReference>
<dbReference type="InterPro" id="IPR014030">
    <property type="entry name" value="Ketoacyl_synth_N"/>
</dbReference>
<protein>
    <recommendedName>
        <fullName evidence="12">3-oxoacyl-[acyl-carrier-protein] synthase 1</fullName>
        <ecNumber evidence="4">2.3.1.41</ecNumber>
    </recommendedName>
    <alternativeName>
        <fullName evidence="13">3-oxoacyl-[acyl-carrier-protein] synthase I</fullName>
    </alternativeName>
    <alternativeName>
        <fullName evidence="14">Beta-ketoacyl-ACP synthase I</fullName>
    </alternativeName>
</protein>
<evidence type="ECO:0000256" key="4">
    <source>
        <dbReference type="ARBA" id="ARBA00013191"/>
    </source>
</evidence>
<comment type="caution">
    <text evidence="19">The sequence shown here is derived from an EMBL/GenBank/DDBJ whole genome shotgun (WGS) entry which is preliminary data.</text>
</comment>
<proteinExistence type="inferred from homology"/>